<dbReference type="AlphaFoldDB" id="A0A369JG55"/>
<feature type="signal peptide" evidence="3">
    <location>
        <begin position="1"/>
        <end position="26"/>
    </location>
</feature>
<keyword evidence="2" id="KW-0812">Transmembrane</keyword>
<feature type="transmembrane region" description="Helical" evidence="2">
    <location>
        <begin position="197"/>
        <end position="221"/>
    </location>
</feature>
<feature type="compositionally biased region" description="Polar residues" evidence="1">
    <location>
        <begin position="257"/>
        <end position="267"/>
    </location>
</feature>
<evidence type="ECO:0000256" key="3">
    <source>
        <dbReference type="SAM" id="SignalP"/>
    </source>
</evidence>
<gene>
    <name evidence="4" type="ORF">Hypma_011739</name>
</gene>
<accession>A0A369JG55</accession>
<evidence type="ECO:0000313" key="5">
    <source>
        <dbReference type="Proteomes" id="UP000076154"/>
    </source>
</evidence>
<proteinExistence type="predicted"/>
<keyword evidence="2" id="KW-0472">Membrane</keyword>
<feature type="region of interest" description="Disordered" evidence="1">
    <location>
        <begin position="231"/>
        <end position="267"/>
    </location>
</feature>
<dbReference type="EMBL" id="LUEZ02000055">
    <property type="protein sequence ID" value="RDB21151.1"/>
    <property type="molecule type" value="Genomic_DNA"/>
</dbReference>
<organism evidence="4 5">
    <name type="scientific">Hypsizygus marmoreus</name>
    <name type="common">White beech mushroom</name>
    <name type="synonym">Agaricus marmoreus</name>
    <dbReference type="NCBI Taxonomy" id="39966"/>
    <lineage>
        <taxon>Eukaryota</taxon>
        <taxon>Fungi</taxon>
        <taxon>Dikarya</taxon>
        <taxon>Basidiomycota</taxon>
        <taxon>Agaricomycotina</taxon>
        <taxon>Agaricomycetes</taxon>
        <taxon>Agaricomycetidae</taxon>
        <taxon>Agaricales</taxon>
        <taxon>Tricholomatineae</taxon>
        <taxon>Lyophyllaceae</taxon>
        <taxon>Hypsizygus</taxon>
    </lineage>
</organism>
<dbReference type="InParanoid" id="A0A369JG55"/>
<comment type="caution">
    <text evidence="4">The sequence shown here is derived from an EMBL/GenBank/DDBJ whole genome shotgun (WGS) entry which is preliminary data.</text>
</comment>
<dbReference type="Proteomes" id="UP000076154">
    <property type="component" value="Unassembled WGS sequence"/>
</dbReference>
<evidence type="ECO:0008006" key="6">
    <source>
        <dbReference type="Google" id="ProtNLM"/>
    </source>
</evidence>
<protein>
    <recommendedName>
        <fullName evidence="6">Transmembrane protein</fullName>
    </recommendedName>
</protein>
<keyword evidence="2" id="KW-1133">Transmembrane helix</keyword>
<evidence type="ECO:0000256" key="2">
    <source>
        <dbReference type="SAM" id="Phobius"/>
    </source>
</evidence>
<name>A0A369JG55_HYPMA</name>
<reference evidence="4" key="1">
    <citation type="submission" date="2018-04" db="EMBL/GenBank/DDBJ databases">
        <title>Whole genome sequencing of Hypsizygus marmoreus.</title>
        <authorList>
            <person name="Choi I.-G."/>
            <person name="Min B."/>
            <person name="Kim J.-G."/>
            <person name="Kim S."/>
            <person name="Oh Y.-L."/>
            <person name="Kong W.-S."/>
            <person name="Park H."/>
            <person name="Jeong J."/>
            <person name="Song E.-S."/>
        </authorList>
    </citation>
    <scope>NUCLEOTIDE SEQUENCE [LARGE SCALE GENOMIC DNA]</scope>
    <source>
        <strain evidence="4">51987-8</strain>
    </source>
</reference>
<keyword evidence="3" id="KW-0732">Signal</keyword>
<sequence length="319" mass="34118">MIAHCTYGLGFTALCVVLALTSDTHAQSSNVTQCIPGYEWTYNSRNQSPCLVGAHLESLCTSQPIQVNAIPIGTHYLGPSFSQADPCKCSSVVYSLISACGGCQNRTFTNWGNWSLNCPGIEVATFPRPIPTAVEVPTWAYLNISQTNNTFDPVLAQRAASAGQSSATQSIASVTNVVPLNTSTSETQTSSHSHAGAIAGGVVGGIAFITIVGLCLFWFFLRHHRGGFRKQRKDRGRVNLTEDDTTTSSPPMHERSVTTPMSSDQTSGPHIYAQDFLSEAPSPVTSGIYTTFGGRNSMDSLVYTSSQMTRGRFSGAAEI</sequence>
<keyword evidence="5" id="KW-1185">Reference proteome</keyword>
<dbReference type="OrthoDB" id="2576311at2759"/>
<feature type="chain" id="PRO_5016909547" description="Transmembrane protein" evidence="3">
    <location>
        <begin position="27"/>
        <end position="319"/>
    </location>
</feature>
<evidence type="ECO:0000256" key="1">
    <source>
        <dbReference type="SAM" id="MobiDB-lite"/>
    </source>
</evidence>
<evidence type="ECO:0000313" key="4">
    <source>
        <dbReference type="EMBL" id="RDB21151.1"/>
    </source>
</evidence>